<dbReference type="GeneID" id="101860927"/>
<keyword evidence="2" id="KW-0479">Metal-binding</keyword>
<protein>
    <recommendedName>
        <fullName evidence="2">Decapping nuclease</fullName>
        <ecNumber evidence="2">3.6.1.-</ecNumber>
    </recommendedName>
</protein>
<reference evidence="6" key="1">
    <citation type="submission" date="2025-08" db="UniProtKB">
        <authorList>
            <consortium name="RefSeq"/>
        </authorList>
    </citation>
    <scope>IDENTIFICATION</scope>
</reference>
<dbReference type="PANTHER" id="PTHR12395:SF9">
    <property type="entry name" value="DECAPPING AND EXORIBONUCLEASE PROTEIN"/>
    <property type="match status" value="1"/>
</dbReference>
<sequence>MTMEQSVGSHKRHSTESASPALKTSPLYRFEKSFPYFREPGEIGTFSLDADRQFHNDKRQLKSYFPPKDPGHCRFDLKHGYEIMIHKDESVKEYLHTLLQWIMESRDRFVVKKTPSKGSCSSGMTEDAVKTKSSDDLKFQSLSTDFVCWRGLLTKLLCVPYEKRDGLMLAVIKFRGTYYMCEFETESKKLEKQQTTPRQEQMCAWGFKFEQYVVADKSSERPDTSKPVNTNEGFCTIVRSRLESHSLVFGAEVDCEDPWRKQGNKYVELKTSRLIDTQRQHENFCRFKLIKWWAQSFLVGIPVVICGFRDDNGVVHCLQNYPVKEMPALTKDSIRQPWKPNVCFNFLKDFLDFVKSNITEDNERCAHVFRWGPGKDMTYERRDNDEEFNFLPQWFVSWDAWDKPVLADA</sequence>
<evidence type="ECO:0000256" key="2">
    <source>
        <dbReference type="RuleBase" id="RU367113"/>
    </source>
</evidence>
<gene>
    <name evidence="6" type="primary">LOC101860927</name>
</gene>
<name>A0ABM0K4F2_APLCA</name>
<proteinExistence type="inferred from homology"/>
<keyword evidence="2" id="KW-0694">RNA-binding</keyword>
<comment type="similarity">
    <text evidence="1 2">Belongs to the DXO/Dom3Z family.</text>
</comment>
<dbReference type="Proteomes" id="UP000694888">
    <property type="component" value="Unplaced"/>
</dbReference>
<evidence type="ECO:0000313" key="6">
    <source>
        <dbReference type="RefSeq" id="XP_005108505.1"/>
    </source>
</evidence>
<keyword evidence="2" id="KW-0539">Nucleus</keyword>
<accession>A0ABM0K4F2</accession>
<organism evidence="5 6">
    <name type="scientific">Aplysia californica</name>
    <name type="common">California sea hare</name>
    <dbReference type="NCBI Taxonomy" id="6500"/>
    <lineage>
        <taxon>Eukaryota</taxon>
        <taxon>Metazoa</taxon>
        <taxon>Spiralia</taxon>
        <taxon>Lophotrochozoa</taxon>
        <taxon>Mollusca</taxon>
        <taxon>Gastropoda</taxon>
        <taxon>Heterobranchia</taxon>
        <taxon>Euthyneura</taxon>
        <taxon>Tectipleura</taxon>
        <taxon>Aplysiida</taxon>
        <taxon>Aplysioidea</taxon>
        <taxon>Aplysiidae</taxon>
        <taxon>Aplysia</taxon>
    </lineage>
</organism>
<evidence type="ECO:0000313" key="5">
    <source>
        <dbReference type="Proteomes" id="UP000694888"/>
    </source>
</evidence>
<feature type="domain" description="RAI1-like" evidence="4">
    <location>
        <begin position="39"/>
        <end position="396"/>
    </location>
</feature>
<dbReference type="InterPro" id="IPR039039">
    <property type="entry name" value="RAI1-like_fam"/>
</dbReference>
<evidence type="ECO:0000256" key="1">
    <source>
        <dbReference type="ARBA" id="ARBA00006562"/>
    </source>
</evidence>
<keyword evidence="5" id="KW-1185">Reference proteome</keyword>
<dbReference type="PANTHER" id="PTHR12395">
    <property type="entry name" value="DOM-3 RELATED"/>
    <property type="match status" value="1"/>
</dbReference>
<keyword evidence="2" id="KW-0378">Hydrolase</keyword>
<evidence type="ECO:0000259" key="4">
    <source>
        <dbReference type="Pfam" id="PF08652"/>
    </source>
</evidence>
<comment type="subcellular location">
    <subcellularLocation>
        <location evidence="2">Nucleus</location>
    </subcellularLocation>
</comment>
<keyword evidence="2" id="KW-0540">Nuclease</keyword>
<dbReference type="InterPro" id="IPR013961">
    <property type="entry name" value="RAI1"/>
</dbReference>
<keyword evidence="2" id="KW-0547">Nucleotide-binding</keyword>
<dbReference type="Pfam" id="PF08652">
    <property type="entry name" value="RAI1"/>
    <property type="match status" value="1"/>
</dbReference>
<comment type="function">
    <text evidence="2">Decapping enzyme for NAD-capped RNAs: specifically hydrolyzes the nicotinamide adenine dinucleotide (NAD) cap from a subset of RNAs by removing the entire NAD moiety from the 5'-end of an NAD-capped RNA.</text>
</comment>
<evidence type="ECO:0000256" key="3">
    <source>
        <dbReference type="SAM" id="MobiDB-lite"/>
    </source>
</evidence>
<comment type="cofactor">
    <cofactor evidence="2">
        <name>a divalent metal cation</name>
        <dbReference type="ChEBI" id="CHEBI:60240"/>
    </cofactor>
</comment>
<dbReference type="EC" id="3.6.1.-" evidence="2"/>
<dbReference type="RefSeq" id="XP_005108505.1">
    <property type="nucleotide sequence ID" value="XM_005108448.3"/>
</dbReference>
<feature type="region of interest" description="Disordered" evidence="3">
    <location>
        <begin position="1"/>
        <end position="20"/>
    </location>
</feature>